<evidence type="ECO:0000313" key="1">
    <source>
        <dbReference type="EMBL" id="MEH2556475.1"/>
    </source>
</evidence>
<protein>
    <submittedName>
        <fullName evidence="1">Uncharacterized protein</fullName>
    </submittedName>
</protein>
<gene>
    <name evidence="1" type="ORF">V1286_004004</name>
</gene>
<comment type="caution">
    <text evidence="1">The sequence shown here is derived from an EMBL/GenBank/DDBJ whole genome shotgun (WGS) entry which is preliminary data.</text>
</comment>
<organism evidence="1 2">
    <name type="scientific">Bradyrhizobium algeriense</name>
    <dbReference type="NCBI Taxonomy" id="634784"/>
    <lineage>
        <taxon>Bacteria</taxon>
        <taxon>Pseudomonadati</taxon>
        <taxon>Pseudomonadota</taxon>
        <taxon>Alphaproteobacteria</taxon>
        <taxon>Hyphomicrobiales</taxon>
        <taxon>Nitrobacteraceae</taxon>
        <taxon>Bradyrhizobium</taxon>
    </lineage>
</organism>
<dbReference type="Proteomes" id="UP001364224">
    <property type="component" value="Unassembled WGS sequence"/>
</dbReference>
<name>A0ABU8BDB7_9BRAD</name>
<reference evidence="1 2" key="1">
    <citation type="submission" date="2024-02" db="EMBL/GenBank/DDBJ databases">
        <title>Adaptive strategies in a cosmopolitan and abundant soil bacterium.</title>
        <authorList>
            <person name="Carini P."/>
        </authorList>
    </citation>
    <scope>NUCLEOTIDE SEQUENCE [LARGE SCALE GENOMIC DNA]</scope>
    <source>
        <strain evidence="1 2">AZCC 1608</strain>
    </source>
</reference>
<sequence length="29" mass="3193">MPTDREHPNDAAVRHVVLDTYTIVVANAS</sequence>
<dbReference type="EMBL" id="JAZHRV010000001">
    <property type="protein sequence ID" value="MEH2556475.1"/>
    <property type="molecule type" value="Genomic_DNA"/>
</dbReference>
<proteinExistence type="predicted"/>
<accession>A0ABU8BDB7</accession>
<keyword evidence="2" id="KW-1185">Reference proteome</keyword>
<evidence type="ECO:0000313" key="2">
    <source>
        <dbReference type="Proteomes" id="UP001364224"/>
    </source>
</evidence>